<organism evidence="1 2">
    <name type="scientific">Macrolepiota fuliginosa MF-IS2</name>
    <dbReference type="NCBI Taxonomy" id="1400762"/>
    <lineage>
        <taxon>Eukaryota</taxon>
        <taxon>Fungi</taxon>
        <taxon>Dikarya</taxon>
        <taxon>Basidiomycota</taxon>
        <taxon>Agaricomycotina</taxon>
        <taxon>Agaricomycetes</taxon>
        <taxon>Agaricomycetidae</taxon>
        <taxon>Agaricales</taxon>
        <taxon>Agaricineae</taxon>
        <taxon>Agaricaceae</taxon>
        <taxon>Macrolepiota</taxon>
    </lineage>
</organism>
<dbReference type="EMBL" id="MU153815">
    <property type="protein sequence ID" value="KAF9439621.1"/>
    <property type="molecule type" value="Genomic_DNA"/>
</dbReference>
<protein>
    <submittedName>
        <fullName evidence="1">Uncharacterized protein</fullName>
    </submittedName>
</protein>
<comment type="caution">
    <text evidence="1">The sequence shown here is derived from an EMBL/GenBank/DDBJ whole genome shotgun (WGS) entry which is preliminary data.</text>
</comment>
<feature type="non-terminal residue" evidence="1">
    <location>
        <position position="1"/>
    </location>
</feature>
<evidence type="ECO:0000313" key="2">
    <source>
        <dbReference type="Proteomes" id="UP000807342"/>
    </source>
</evidence>
<dbReference type="AlphaFoldDB" id="A0A9P5WYF7"/>
<proteinExistence type="predicted"/>
<accession>A0A9P5WYF7</accession>
<evidence type="ECO:0000313" key="1">
    <source>
        <dbReference type="EMBL" id="KAF9439621.1"/>
    </source>
</evidence>
<sequence length="177" mass="19312">CNDDAVTGCPIGVSVSGLVTGLTSSLSHSPDSWILGVYFVSATPSPSCSLVTLKSVVSCALHQTYKILTSSFLMKLYSWVHDLSGLTDLAELGGISALSRRFYSGTQVTVALGHLHPWVEQALTQPYLWWNGVWNLEVCINKSSTRLLETGCPLNLEEPLLSIALHLTFHYTNFSDH</sequence>
<name>A0A9P5WYF7_9AGAR</name>
<keyword evidence="2" id="KW-1185">Reference proteome</keyword>
<dbReference type="Proteomes" id="UP000807342">
    <property type="component" value="Unassembled WGS sequence"/>
</dbReference>
<gene>
    <name evidence="1" type="ORF">P691DRAFT_806190</name>
</gene>
<reference evidence="1" key="1">
    <citation type="submission" date="2020-11" db="EMBL/GenBank/DDBJ databases">
        <authorList>
            <consortium name="DOE Joint Genome Institute"/>
            <person name="Ahrendt S."/>
            <person name="Riley R."/>
            <person name="Andreopoulos W."/>
            <person name="Labutti K."/>
            <person name="Pangilinan J."/>
            <person name="Ruiz-Duenas F.J."/>
            <person name="Barrasa J.M."/>
            <person name="Sanchez-Garcia M."/>
            <person name="Camarero S."/>
            <person name="Miyauchi S."/>
            <person name="Serrano A."/>
            <person name="Linde D."/>
            <person name="Babiker R."/>
            <person name="Drula E."/>
            <person name="Ayuso-Fernandez I."/>
            <person name="Pacheco R."/>
            <person name="Padilla G."/>
            <person name="Ferreira P."/>
            <person name="Barriuso J."/>
            <person name="Kellner H."/>
            <person name="Castanera R."/>
            <person name="Alfaro M."/>
            <person name="Ramirez L."/>
            <person name="Pisabarro A.G."/>
            <person name="Kuo A."/>
            <person name="Tritt A."/>
            <person name="Lipzen A."/>
            <person name="He G."/>
            <person name="Yan M."/>
            <person name="Ng V."/>
            <person name="Cullen D."/>
            <person name="Martin F."/>
            <person name="Rosso M.-N."/>
            <person name="Henrissat B."/>
            <person name="Hibbett D."/>
            <person name="Martinez A.T."/>
            <person name="Grigoriev I.V."/>
        </authorList>
    </citation>
    <scope>NUCLEOTIDE SEQUENCE</scope>
    <source>
        <strain evidence="1">MF-IS2</strain>
    </source>
</reference>